<feature type="transmembrane region" description="Helical" evidence="2">
    <location>
        <begin position="6"/>
        <end position="35"/>
    </location>
</feature>
<keyword evidence="2" id="KW-0812">Transmembrane</keyword>
<feature type="non-terminal residue" evidence="3">
    <location>
        <position position="1"/>
    </location>
</feature>
<keyword evidence="4" id="KW-1185">Reference proteome</keyword>
<evidence type="ECO:0000313" key="3">
    <source>
        <dbReference type="EMBL" id="RMX45769.1"/>
    </source>
</evidence>
<evidence type="ECO:0000256" key="1">
    <source>
        <dbReference type="SAM" id="MobiDB-lite"/>
    </source>
</evidence>
<evidence type="ECO:0000313" key="4">
    <source>
        <dbReference type="Proteomes" id="UP000275408"/>
    </source>
</evidence>
<organism evidence="3 4">
    <name type="scientific">Pocillopora damicornis</name>
    <name type="common">Cauliflower coral</name>
    <name type="synonym">Millepora damicornis</name>
    <dbReference type="NCBI Taxonomy" id="46731"/>
    <lineage>
        <taxon>Eukaryota</taxon>
        <taxon>Metazoa</taxon>
        <taxon>Cnidaria</taxon>
        <taxon>Anthozoa</taxon>
        <taxon>Hexacorallia</taxon>
        <taxon>Scleractinia</taxon>
        <taxon>Astrocoeniina</taxon>
        <taxon>Pocilloporidae</taxon>
        <taxon>Pocillopora</taxon>
    </lineage>
</organism>
<dbReference type="AlphaFoldDB" id="A0A3M6TWY4"/>
<keyword evidence="2" id="KW-0472">Membrane</keyword>
<reference evidence="3 4" key="1">
    <citation type="journal article" date="2018" name="Sci. Rep.">
        <title>Comparative analysis of the Pocillopora damicornis genome highlights role of immune system in coral evolution.</title>
        <authorList>
            <person name="Cunning R."/>
            <person name="Bay R.A."/>
            <person name="Gillette P."/>
            <person name="Baker A.C."/>
            <person name="Traylor-Knowles N."/>
        </authorList>
    </citation>
    <scope>NUCLEOTIDE SEQUENCE [LARGE SCALE GENOMIC DNA]</scope>
    <source>
        <strain evidence="3">RSMAS</strain>
        <tissue evidence="3">Whole animal</tissue>
    </source>
</reference>
<accession>A0A3M6TWY4</accession>
<feature type="region of interest" description="Disordered" evidence="1">
    <location>
        <begin position="80"/>
        <end position="116"/>
    </location>
</feature>
<feature type="non-terminal residue" evidence="3">
    <location>
        <position position="116"/>
    </location>
</feature>
<feature type="compositionally biased region" description="Polar residues" evidence="1">
    <location>
        <begin position="101"/>
        <end position="116"/>
    </location>
</feature>
<dbReference type="EMBL" id="RCHS01002783">
    <property type="protein sequence ID" value="RMX45769.1"/>
    <property type="molecule type" value="Genomic_DNA"/>
</dbReference>
<evidence type="ECO:0000256" key="2">
    <source>
        <dbReference type="SAM" id="Phobius"/>
    </source>
</evidence>
<keyword evidence="2" id="KW-1133">Transmembrane helix</keyword>
<sequence>IWLQHNGILFLTITALFLILLLFEDCYLLGTIIYLKGQELQTFLHQDDLLVSCLAKAIHIRLHPNNINRDSGIEIPEAWMPTIKKKQKQESRATADRRGSKSLSEQQGSKCTNQSC</sequence>
<protein>
    <submittedName>
        <fullName evidence="3">Uncharacterized protein</fullName>
    </submittedName>
</protein>
<dbReference type="Proteomes" id="UP000275408">
    <property type="component" value="Unassembled WGS sequence"/>
</dbReference>
<name>A0A3M6TWY4_POCDA</name>
<comment type="caution">
    <text evidence="3">The sequence shown here is derived from an EMBL/GenBank/DDBJ whole genome shotgun (WGS) entry which is preliminary data.</text>
</comment>
<gene>
    <name evidence="3" type="ORF">pdam_00004194</name>
</gene>
<proteinExistence type="predicted"/>
<feature type="compositionally biased region" description="Basic and acidic residues" evidence="1">
    <location>
        <begin position="88"/>
        <end position="99"/>
    </location>
</feature>